<dbReference type="RefSeq" id="XP_014150699.1">
    <property type="nucleotide sequence ID" value="XM_014295224.1"/>
</dbReference>
<accession>A0A0L0FJ44</accession>
<dbReference type="InterPro" id="IPR013087">
    <property type="entry name" value="Znf_C2H2_type"/>
</dbReference>
<dbReference type="Proteomes" id="UP000054560">
    <property type="component" value="Unassembled WGS sequence"/>
</dbReference>
<dbReference type="AlphaFoldDB" id="A0A0L0FJ44"/>
<feature type="region of interest" description="Disordered" evidence="1">
    <location>
        <begin position="153"/>
        <end position="174"/>
    </location>
</feature>
<protein>
    <recommendedName>
        <fullName evidence="2">C2H2-type domain-containing protein</fullName>
    </recommendedName>
</protein>
<evidence type="ECO:0000313" key="3">
    <source>
        <dbReference type="EMBL" id="KNC76797.1"/>
    </source>
</evidence>
<reference evidence="3 4" key="1">
    <citation type="submission" date="2011-02" db="EMBL/GenBank/DDBJ databases">
        <title>The Genome Sequence of Sphaeroforma arctica JP610.</title>
        <authorList>
            <consortium name="The Broad Institute Genome Sequencing Platform"/>
            <person name="Russ C."/>
            <person name="Cuomo C."/>
            <person name="Young S.K."/>
            <person name="Zeng Q."/>
            <person name="Gargeya S."/>
            <person name="Alvarado L."/>
            <person name="Berlin A."/>
            <person name="Chapman S.B."/>
            <person name="Chen Z."/>
            <person name="Freedman E."/>
            <person name="Gellesch M."/>
            <person name="Goldberg J."/>
            <person name="Griggs A."/>
            <person name="Gujja S."/>
            <person name="Heilman E."/>
            <person name="Heiman D."/>
            <person name="Howarth C."/>
            <person name="Mehta T."/>
            <person name="Neiman D."/>
            <person name="Pearson M."/>
            <person name="Roberts A."/>
            <person name="Saif S."/>
            <person name="Shea T."/>
            <person name="Shenoy N."/>
            <person name="Sisk P."/>
            <person name="Stolte C."/>
            <person name="Sykes S."/>
            <person name="White J."/>
            <person name="Yandava C."/>
            <person name="Burger G."/>
            <person name="Gray M.W."/>
            <person name="Holland P.W.H."/>
            <person name="King N."/>
            <person name="Lang F.B.F."/>
            <person name="Roger A.J."/>
            <person name="Ruiz-Trillo I."/>
            <person name="Haas B."/>
            <person name="Nusbaum C."/>
            <person name="Birren B."/>
        </authorList>
    </citation>
    <scope>NUCLEOTIDE SEQUENCE [LARGE SCALE GENOMIC DNA]</scope>
    <source>
        <strain evidence="3 4">JP610</strain>
    </source>
</reference>
<evidence type="ECO:0000259" key="2">
    <source>
        <dbReference type="PROSITE" id="PS00028"/>
    </source>
</evidence>
<feature type="compositionally biased region" description="Low complexity" evidence="1">
    <location>
        <begin position="162"/>
        <end position="174"/>
    </location>
</feature>
<evidence type="ECO:0000256" key="1">
    <source>
        <dbReference type="SAM" id="MobiDB-lite"/>
    </source>
</evidence>
<dbReference type="PROSITE" id="PS00028">
    <property type="entry name" value="ZINC_FINGER_C2H2_1"/>
    <property type="match status" value="1"/>
</dbReference>
<dbReference type="GeneID" id="25911227"/>
<evidence type="ECO:0000313" key="4">
    <source>
        <dbReference type="Proteomes" id="UP000054560"/>
    </source>
</evidence>
<gene>
    <name evidence="3" type="ORF">SARC_10723</name>
</gene>
<organism evidence="3 4">
    <name type="scientific">Sphaeroforma arctica JP610</name>
    <dbReference type="NCBI Taxonomy" id="667725"/>
    <lineage>
        <taxon>Eukaryota</taxon>
        <taxon>Ichthyosporea</taxon>
        <taxon>Ichthyophonida</taxon>
        <taxon>Sphaeroforma</taxon>
    </lineage>
</organism>
<sequence length="310" mass="34413">MTTSNILASTFSMKGKGTLECIDEQTLIAFSTDKASRTKGAQIRQNIGNTKHKHPNTKNRPFLCQFNCCNTYKSEDTRRRHYRRSHNQEWVLAKRSRQNTLRKQNSLKAAFAASLQHSDSVPIPQEQMVSIDSMRSNIPLPNNSTVQTRVYGSTHSRPYERSMSSTSTHSTSSTASSNVYFSFQATQHDGEATMSSRLSQSSGAWVKPIQFGPLTQSADIQQPSDPISPCGGGEMFAQQVSQDLFGAMSSVVGQDYSAPALYTQNNPLSQSFDPNVTHDFVLHAPVAPVSTTNSIAEFEHFLRQLETYSQ</sequence>
<name>A0A0L0FJ44_9EUKA</name>
<dbReference type="EMBL" id="KQ242958">
    <property type="protein sequence ID" value="KNC76797.1"/>
    <property type="molecule type" value="Genomic_DNA"/>
</dbReference>
<keyword evidence="4" id="KW-1185">Reference proteome</keyword>
<proteinExistence type="predicted"/>
<feature type="domain" description="C2H2-type" evidence="2">
    <location>
        <begin position="64"/>
        <end position="86"/>
    </location>
</feature>